<keyword evidence="3" id="KW-1185">Reference proteome</keyword>
<dbReference type="CDD" id="cd07344">
    <property type="entry name" value="M48_yhfN_like"/>
    <property type="match status" value="1"/>
</dbReference>
<dbReference type="PANTHER" id="PTHR30399:SF1">
    <property type="entry name" value="UTP PYROPHOSPHATASE"/>
    <property type="match status" value="1"/>
</dbReference>
<keyword evidence="2" id="KW-0378">Hydrolase</keyword>
<dbReference type="Proteomes" id="UP000009072">
    <property type="component" value="Chromosome"/>
</dbReference>
<feature type="domain" description="YgjP-like metallopeptidase" evidence="1">
    <location>
        <begin position="24"/>
        <end position="224"/>
    </location>
</feature>
<sequence>MKNHIEINLFDKVFYVQVLYSKNKNIYFKVRNGNYTLITPKHVDEKILIDFVTKGITKFHQKSLKKEVQVLYSLSEKYFYLFGTKYNFETEKNGSSFWLKIKDLKTVKLLNLEENTIIQKIQYLLKFYLELHLKKVQKIFEQEMQIPEHKFSIRPKETNWASNSIKKMHITYNSKLAHFETNLIDYVIIHELAHHLHPNHSKKFWNLVEQYYPDWKQARLHLNNNKTLLS</sequence>
<evidence type="ECO:0000313" key="2">
    <source>
        <dbReference type="EMBL" id="AAT28004.1"/>
    </source>
</evidence>
<dbReference type="EMBL" id="AE017308">
    <property type="protein sequence ID" value="AAT28004.1"/>
    <property type="molecule type" value="Genomic_DNA"/>
</dbReference>
<evidence type="ECO:0000259" key="1">
    <source>
        <dbReference type="Pfam" id="PF01863"/>
    </source>
</evidence>
<dbReference type="eggNOG" id="COG1451">
    <property type="taxonomic scope" value="Bacteria"/>
</dbReference>
<organism evidence="2 3">
    <name type="scientific">Mycoplasma mobile (strain ATCC 43663 / 163K / NCTC 11711)</name>
    <name type="common">Mesomycoplasma mobile</name>
    <dbReference type="NCBI Taxonomy" id="267748"/>
    <lineage>
        <taxon>Bacteria</taxon>
        <taxon>Bacillati</taxon>
        <taxon>Mycoplasmatota</taxon>
        <taxon>Mycoplasmoidales</taxon>
        <taxon>Metamycoplasmataceae</taxon>
        <taxon>Mesomycoplasma</taxon>
    </lineage>
</organism>
<dbReference type="STRING" id="267748.MMOB5180"/>
<dbReference type="Gene3D" id="3.30.2010.10">
    <property type="entry name" value="Metalloproteases ('zincins'), catalytic domain"/>
    <property type="match status" value="1"/>
</dbReference>
<accession>Q6KHC6</accession>
<dbReference type="OrthoDB" id="9811177at2"/>
<gene>
    <name evidence="2" type="ordered locus">MMOB5180</name>
</gene>
<dbReference type="HOGENOM" id="CLU_065947_3_0_14"/>
<dbReference type="GO" id="GO:0016787">
    <property type="term" value="F:hydrolase activity"/>
    <property type="evidence" value="ECO:0007669"/>
    <property type="project" value="UniProtKB-KW"/>
</dbReference>
<dbReference type="RefSeq" id="WP_011265038.1">
    <property type="nucleotide sequence ID" value="NC_006908.1"/>
</dbReference>
<dbReference type="InterPro" id="IPR002725">
    <property type="entry name" value="YgjP-like_metallopeptidase"/>
</dbReference>
<dbReference type="InterPro" id="IPR053136">
    <property type="entry name" value="UTP_pyrophosphatase-like"/>
</dbReference>
<name>Q6KHC6_MYCM1</name>
<dbReference type="PANTHER" id="PTHR30399">
    <property type="entry name" value="UNCHARACTERIZED PROTEIN YGJP"/>
    <property type="match status" value="1"/>
</dbReference>
<dbReference type="KEGG" id="mmo:MMOB5180"/>
<dbReference type="AlphaFoldDB" id="Q6KHC6"/>
<dbReference type="Pfam" id="PF01863">
    <property type="entry name" value="YgjP-like"/>
    <property type="match status" value="1"/>
</dbReference>
<evidence type="ECO:0000313" key="3">
    <source>
        <dbReference type="Proteomes" id="UP000009072"/>
    </source>
</evidence>
<protein>
    <submittedName>
        <fullName evidence="2">Hypothetical metal-dependent hydrolase</fullName>
    </submittedName>
</protein>
<reference evidence="2 3" key="1">
    <citation type="journal article" date="2004" name="Genome Res.">
        <title>The complete genome and proteome of Mycoplasma mobile.</title>
        <authorList>
            <person name="Jaffe J.D."/>
            <person name="Stange-Thomann N."/>
            <person name="Smith C."/>
            <person name="DeCaprio D."/>
            <person name="Fisher S."/>
            <person name="Butler J."/>
            <person name="Calvo S."/>
            <person name="Elkins T."/>
            <person name="FitzGerald M.G."/>
            <person name="Hafez N."/>
            <person name="Kodira C.D."/>
            <person name="Major J."/>
            <person name="Wang S."/>
            <person name="Wilkinson J."/>
            <person name="Nicol R."/>
            <person name="Nusbaum C."/>
            <person name="Birren B."/>
            <person name="Berg H.C."/>
            <person name="Church G.M."/>
        </authorList>
    </citation>
    <scope>NUCLEOTIDE SEQUENCE [LARGE SCALE GENOMIC DNA]</scope>
    <source>
        <strain evidence="3">ATCC 43663 / 163K / NCTC 11711</strain>
    </source>
</reference>
<proteinExistence type="predicted"/>